<evidence type="ECO:0000259" key="2">
    <source>
        <dbReference type="PROSITE" id="PS50943"/>
    </source>
</evidence>
<dbReference type="CDD" id="cd00093">
    <property type="entry name" value="HTH_XRE"/>
    <property type="match status" value="1"/>
</dbReference>
<dbReference type="SUPFAM" id="SSF47413">
    <property type="entry name" value="lambda repressor-like DNA-binding domains"/>
    <property type="match status" value="1"/>
</dbReference>
<dbReference type="Gene3D" id="2.60.120.10">
    <property type="entry name" value="Jelly Rolls"/>
    <property type="match status" value="1"/>
</dbReference>
<dbReference type="InterPro" id="IPR014710">
    <property type="entry name" value="RmlC-like_jellyroll"/>
</dbReference>
<dbReference type="RefSeq" id="WP_373689477.1">
    <property type="nucleotide sequence ID" value="NZ_JAMXWM010000051.1"/>
</dbReference>
<dbReference type="InterPro" id="IPR001387">
    <property type="entry name" value="Cro/C1-type_HTH"/>
</dbReference>
<accession>A0ABW5S3P5</accession>
<reference evidence="4" key="1">
    <citation type="journal article" date="2019" name="Int. J. Syst. Evol. Microbiol.">
        <title>The Global Catalogue of Microorganisms (GCM) 10K type strain sequencing project: providing services to taxonomists for standard genome sequencing and annotation.</title>
        <authorList>
            <consortium name="The Broad Institute Genomics Platform"/>
            <consortium name="The Broad Institute Genome Sequencing Center for Infectious Disease"/>
            <person name="Wu L."/>
            <person name="Ma J."/>
        </authorList>
    </citation>
    <scope>NUCLEOTIDE SEQUENCE [LARGE SCALE GENOMIC DNA]</scope>
    <source>
        <strain evidence="4">TISTR 2466</strain>
    </source>
</reference>
<dbReference type="InterPro" id="IPR010982">
    <property type="entry name" value="Lambda_DNA-bd_dom_sf"/>
</dbReference>
<dbReference type="CDD" id="cd02209">
    <property type="entry name" value="cupin_XRE_C"/>
    <property type="match status" value="1"/>
</dbReference>
<feature type="domain" description="HTH cro/C1-type" evidence="2">
    <location>
        <begin position="22"/>
        <end position="76"/>
    </location>
</feature>
<dbReference type="Pfam" id="PF07883">
    <property type="entry name" value="Cupin_2"/>
    <property type="match status" value="1"/>
</dbReference>
<organism evidence="3 4">
    <name type="scientific">Sporolactobacillus shoreicorticis</name>
    <dbReference type="NCBI Taxonomy" id="1923877"/>
    <lineage>
        <taxon>Bacteria</taxon>
        <taxon>Bacillati</taxon>
        <taxon>Bacillota</taxon>
        <taxon>Bacilli</taxon>
        <taxon>Bacillales</taxon>
        <taxon>Sporolactobacillaceae</taxon>
        <taxon>Sporolactobacillus</taxon>
    </lineage>
</organism>
<dbReference type="PANTHER" id="PTHR46797">
    <property type="entry name" value="HTH-TYPE TRANSCRIPTIONAL REGULATOR"/>
    <property type="match status" value="1"/>
</dbReference>
<dbReference type="Pfam" id="PF01381">
    <property type="entry name" value="HTH_3"/>
    <property type="match status" value="1"/>
</dbReference>
<keyword evidence="1" id="KW-0238">DNA-binding</keyword>
<name>A0ABW5S3P5_9BACL</name>
<dbReference type="InterPro" id="IPR013096">
    <property type="entry name" value="Cupin_2"/>
</dbReference>
<evidence type="ECO:0000313" key="3">
    <source>
        <dbReference type="EMBL" id="MFD2693752.1"/>
    </source>
</evidence>
<dbReference type="PANTHER" id="PTHR46797:SF24">
    <property type="entry name" value="DNA-BINDING PHAGE PROTEIN"/>
    <property type="match status" value="1"/>
</dbReference>
<dbReference type="Gene3D" id="1.10.260.40">
    <property type="entry name" value="lambda repressor-like DNA-binding domains"/>
    <property type="match status" value="1"/>
</dbReference>
<protein>
    <submittedName>
        <fullName evidence="3">Helix-turn-helix domain-containing protein</fullName>
    </submittedName>
</protein>
<keyword evidence="4" id="KW-1185">Reference proteome</keyword>
<gene>
    <name evidence="3" type="ORF">ACFSUE_08975</name>
</gene>
<evidence type="ECO:0000313" key="4">
    <source>
        <dbReference type="Proteomes" id="UP001597399"/>
    </source>
</evidence>
<sequence length="192" mass="21389">MISLKNNAWEDGDAGKRVGANLRQLRTSRGMSLEHLANKIGISKLTLMNVERGDGNPTLSVIWKIANGLNIPVSALLSIESDVSIARKEDSMKLMSPDKVFVAEPLFQSHGLYELYRGYLQPNSEYPSSAHQFGVNEYVTVMAGVLEVEVGGKIYHLNEYDSIKFKGDLDHKYMNPSSTLAILHFVISYHSM</sequence>
<dbReference type="SMART" id="SM00530">
    <property type="entry name" value="HTH_XRE"/>
    <property type="match status" value="1"/>
</dbReference>
<proteinExistence type="predicted"/>
<comment type="caution">
    <text evidence="3">The sequence shown here is derived from an EMBL/GenBank/DDBJ whole genome shotgun (WGS) entry which is preliminary data.</text>
</comment>
<evidence type="ECO:0000256" key="1">
    <source>
        <dbReference type="ARBA" id="ARBA00023125"/>
    </source>
</evidence>
<dbReference type="EMBL" id="JBHUMQ010000020">
    <property type="protein sequence ID" value="MFD2693752.1"/>
    <property type="molecule type" value="Genomic_DNA"/>
</dbReference>
<dbReference type="InterPro" id="IPR011051">
    <property type="entry name" value="RmlC_Cupin_sf"/>
</dbReference>
<dbReference type="InterPro" id="IPR050807">
    <property type="entry name" value="TransReg_Diox_bact_type"/>
</dbReference>
<dbReference type="Proteomes" id="UP001597399">
    <property type="component" value="Unassembled WGS sequence"/>
</dbReference>
<dbReference type="PROSITE" id="PS50943">
    <property type="entry name" value="HTH_CROC1"/>
    <property type="match status" value="1"/>
</dbReference>
<dbReference type="SUPFAM" id="SSF51182">
    <property type="entry name" value="RmlC-like cupins"/>
    <property type="match status" value="1"/>
</dbReference>